<dbReference type="SUPFAM" id="SSF53822">
    <property type="entry name" value="Periplasmic binding protein-like I"/>
    <property type="match status" value="1"/>
</dbReference>
<comment type="caution">
    <text evidence="5">The sequence shown here is derived from an EMBL/GenBank/DDBJ whole genome shotgun (WGS) entry which is preliminary data.</text>
</comment>
<dbReference type="Proteomes" id="UP000824128">
    <property type="component" value="Unassembled WGS sequence"/>
</dbReference>
<proteinExistence type="predicted"/>
<dbReference type="InterPro" id="IPR028082">
    <property type="entry name" value="Peripla_BP_I"/>
</dbReference>
<reference evidence="5" key="1">
    <citation type="submission" date="2020-10" db="EMBL/GenBank/DDBJ databases">
        <authorList>
            <person name="Gilroy R."/>
        </authorList>
    </citation>
    <scope>NUCLEOTIDE SEQUENCE</scope>
    <source>
        <strain evidence="5">ChiGjej2B2-16831</strain>
    </source>
</reference>
<dbReference type="GO" id="GO:0000976">
    <property type="term" value="F:transcription cis-regulatory region binding"/>
    <property type="evidence" value="ECO:0007669"/>
    <property type="project" value="TreeGrafter"/>
</dbReference>
<dbReference type="Gene3D" id="3.40.50.2300">
    <property type="match status" value="2"/>
</dbReference>
<dbReference type="CDD" id="cd01392">
    <property type="entry name" value="HTH_LacI"/>
    <property type="match status" value="1"/>
</dbReference>
<dbReference type="Pfam" id="PF00356">
    <property type="entry name" value="LacI"/>
    <property type="match status" value="1"/>
</dbReference>
<evidence type="ECO:0000313" key="5">
    <source>
        <dbReference type="EMBL" id="HIU93630.1"/>
    </source>
</evidence>
<dbReference type="PANTHER" id="PTHR30146:SF109">
    <property type="entry name" value="HTH-TYPE TRANSCRIPTIONAL REGULATOR GALS"/>
    <property type="match status" value="1"/>
</dbReference>
<reference evidence="5" key="2">
    <citation type="journal article" date="2021" name="PeerJ">
        <title>Extensive microbial diversity within the chicken gut microbiome revealed by metagenomics and culture.</title>
        <authorList>
            <person name="Gilroy R."/>
            <person name="Ravi A."/>
            <person name="Getino M."/>
            <person name="Pursley I."/>
            <person name="Horton D.L."/>
            <person name="Alikhan N.F."/>
            <person name="Baker D."/>
            <person name="Gharbi K."/>
            <person name="Hall N."/>
            <person name="Watson M."/>
            <person name="Adriaenssens E.M."/>
            <person name="Foster-Nyarko E."/>
            <person name="Jarju S."/>
            <person name="Secka A."/>
            <person name="Antonio M."/>
            <person name="Oren A."/>
            <person name="Chaudhuri R.R."/>
            <person name="La Ragione R."/>
            <person name="Hildebrand F."/>
            <person name="Pallen M.J."/>
        </authorList>
    </citation>
    <scope>NUCLEOTIDE SEQUENCE</scope>
    <source>
        <strain evidence="5">ChiGjej2B2-16831</strain>
    </source>
</reference>
<feature type="domain" description="HTH lacI-type" evidence="4">
    <location>
        <begin position="5"/>
        <end position="56"/>
    </location>
</feature>
<evidence type="ECO:0000256" key="1">
    <source>
        <dbReference type="ARBA" id="ARBA00023015"/>
    </source>
</evidence>
<dbReference type="Pfam" id="PF13377">
    <property type="entry name" value="Peripla_BP_3"/>
    <property type="match status" value="1"/>
</dbReference>
<dbReference type="PROSITE" id="PS50932">
    <property type="entry name" value="HTH_LACI_2"/>
    <property type="match status" value="1"/>
</dbReference>
<evidence type="ECO:0000256" key="2">
    <source>
        <dbReference type="ARBA" id="ARBA00023125"/>
    </source>
</evidence>
<evidence type="ECO:0000259" key="4">
    <source>
        <dbReference type="PROSITE" id="PS50932"/>
    </source>
</evidence>
<dbReference type="InterPro" id="IPR010982">
    <property type="entry name" value="Lambda_DNA-bd_dom_sf"/>
</dbReference>
<dbReference type="GO" id="GO:0003700">
    <property type="term" value="F:DNA-binding transcription factor activity"/>
    <property type="evidence" value="ECO:0007669"/>
    <property type="project" value="TreeGrafter"/>
</dbReference>
<protein>
    <submittedName>
        <fullName evidence="5">LacI family DNA-binding transcriptional regulator</fullName>
    </submittedName>
</protein>
<name>A0A9D1N215_9FIRM</name>
<keyword evidence="1" id="KW-0805">Transcription regulation</keyword>
<dbReference type="AlphaFoldDB" id="A0A9D1N215"/>
<evidence type="ECO:0000313" key="6">
    <source>
        <dbReference type="Proteomes" id="UP000824128"/>
    </source>
</evidence>
<dbReference type="InterPro" id="IPR046335">
    <property type="entry name" value="LacI/GalR-like_sensor"/>
</dbReference>
<dbReference type="PANTHER" id="PTHR30146">
    <property type="entry name" value="LACI-RELATED TRANSCRIPTIONAL REPRESSOR"/>
    <property type="match status" value="1"/>
</dbReference>
<dbReference type="CDD" id="cd06267">
    <property type="entry name" value="PBP1_LacI_sugar_binding-like"/>
    <property type="match status" value="1"/>
</dbReference>
<dbReference type="EMBL" id="DVNZ01000018">
    <property type="protein sequence ID" value="HIU93630.1"/>
    <property type="molecule type" value="Genomic_DNA"/>
</dbReference>
<keyword evidence="2 5" id="KW-0238">DNA-binding</keyword>
<sequence>MNKRPTSIDVAKRAGVSQSTVSLVLSGNQRATFSDETRARVIAAAKELNYEPPLRKTRSVIGRRLLLLTPTLNNPFYAELVQTVEQYADSLGCHVLVCNTLRKPELERYYLHTLLHNHQVSGIIYTFLPSYPEMLEMETRTMPAVLIGEKRSDLPICSIELSNEQAGAILAEHLYGLGHRSFLFISTPFNQFSLARQQRVDGIRQFLRRHSLPDDCLEISVPDARTETDNLPGSVSYEYTVGRRLTAAALERGTKATALIGVNDMTAAGILAELKSHGCAVPGDFSVCGFDNVFPSVIAQPSLTTIDHHLSVRCSAAVDLVLSLERGMRMRSEQPAAPISKMEYAPRLIVRDSSGPAPSAGKGRGAC</sequence>
<keyword evidence="3" id="KW-0804">Transcription</keyword>
<dbReference type="InterPro" id="IPR000843">
    <property type="entry name" value="HTH_LacI"/>
</dbReference>
<gene>
    <name evidence="5" type="ORF">IAD24_00585</name>
</gene>
<dbReference type="SUPFAM" id="SSF47413">
    <property type="entry name" value="lambda repressor-like DNA-binding domains"/>
    <property type="match status" value="1"/>
</dbReference>
<dbReference type="SMART" id="SM00354">
    <property type="entry name" value="HTH_LACI"/>
    <property type="match status" value="1"/>
</dbReference>
<dbReference type="Gene3D" id="1.10.260.40">
    <property type="entry name" value="lambda repressor-like DNA-binding domains"/>
    <property type="match status" value="1"/>
</dbReference>
<accession>A0A9D1N215</accession>
<evidence type="ECO:0000256" key="3">
    <source>
        <dbReference type="ARBA" id="ARBA00023163"/>
    </source>
</evidence>
<organism evidence="5 6">
    <name type="scientific">Candidatus Aphodomorpha intestinavium</name>
    <dbReference type="NCBI Taxonomy" id="2840672"/>
    <lineage>
        <taxon>Bacteria</taxon>
        <taxon>Bacillati</taxon>
        <taxon>Bacillota</taxon>
        <taxon>Clostridia</taxon>
        <taxon>Eubacteriales</taxon>
        <taxon>Candidatus Aphodomorpha</taxon>
    </lineage>
</organism>